<protein>
    <submittedName>
        <fullName evidence="1">Uncharacterized protein</fullName>
    </submittedName>
</protein>
<accession>A0ACD0NS99</accession>
<proteinExistence type="predicted"/>
<evidence type="ECO:0000313" key="2">
    <source>
        <dbReference type="Proteomes" id="UP000245626"/>
    </source>
</evidence>
<evidence type="ECO:0000313" key="1">
    <source>
        <dbReference type="EMBL" id="PWN48615.1"/>
    </source>
</evidence>
<feature type="non-terminal residue" evidence="1">
    <location>
        <position position="335"/>
    </location>
</feature>
<gene>
    <name evidence="1" type="ORF">IE53DRAFT_300349</name>
</gene>
<reference evidence="1 2" key="1">
    <citation type="journal article" date="2018" name="Mol. Biol. Evol.">
        <title>Broad Genomic Sampling Reveals a Smut Pathogenic Ancestry of the Fungal Clade Ustilaginomycotina.</title>
        <authorList>
            <person name="Kijpornyongpan T."/>
            <person name="Mondo S.J."/>
            <person name="Barry K."/>
            <person name="Sandor L."/>
            <person name="Lee J."/>
            <person name="Lipzen A."/>
            <person name="Pangilinan J."/>
            <person name="LaButti K."/>
            <person name="Hainaut M."/>
            <person name="Henrissat B."/>
            <person name="Grigoriev I.V."/>
            <person name="Spatafora J.W."/>
            <person name="Aime M.C."/>
        </authorList>
    </citation>
    <scope>NUCLEOTIDE SEQUENCE [LARGE SCALE GENOMIC DNA]</scope>
    <source>
        <strain evidence="1 2">SA 807</strain>
    </source>
</reference>
<feature type="non-terminal residue" evidence="1">
    <location>
        <position position="1"/>
    </location>
</feature>
<dbReference type="EMBL" id="KZ820170">
    <property type="protein sequence ID" value="PWN48615.1"/>
    <property type="molecule type" value="Genomic_DNA"/>
</dbReference>
<keyword evidence="2" id="KW-1185">Reference proteome</keyword>
<dbReference type="Proteomes" id="UP000245626">
    <property type="component" value="Unassembled WGS sequence"/>
</dbReference>
<sequence length="335" mass="37427">AKIRPFESPFQTSILILVVWTLFYNLANLIPCTLAIRCSLPRKLIEPLHRLWSRSSVSSHGDEYYTFTVSGGYPSDLFLNLGKPINISTGLLKGLLTTASSLSALGWAGTESELQILLGKLSSYEGRKLYLLLGSEALVGCTFCSDPRDYFYYALASLLLRYSGMMLVLGYVTTGPTDSIALGVNRLARLARFLSPTTSAVAEKAARSPFSTEPDRSAWRNISVATLTAMLLAEGLIMSELGEVVVGQGRWNHWHANLHLVRHTAFSILCLLVYLLPSYPRPRAFHRAVLKLREMNSEMDKMSAHLDAASIHREIVWGDSGLRRKVSEWWEDEER</sequence>
<organism evidence="1 2">
    <name type="scientific">Violaceomyces palustris</name>
    <dbReference type="NCBI Taxonomy" id="1673888"/>
    <lineage>
        <taxon>Eukaryota</taxon>
        <taxon>Fungi</taxon>
        <taxon>Dikarya</taxon>
        <taxon>Basidiomycota</taxon>
        <taxon>Ustilaginomycotina</taxon>
        <taxon>Ustilaginomycetes</taxon>
        <taxon>Violaceomycetales</taxon>
        <taxon>Violaceomycetaceae</taxon>
        <taxon>Violaceomyces</taxon>
    </lineage>
</organism>
<name>A0ACD0NS99_9BASI</name>